<evidence type="ECO:0000313" key="1">
    <source>
        <dbReference type="EMBL" id="TPN82142.1"/>
    </source>
</evidence>
<keyword evidence="2" id="KW-1185">Reference proteome</keyword>
<sequence>MKSLEVLKKEILEDGVIDAAEVKEIEEVIYADGTIDQEEADFLFELNDAVSGKSNDSAWEGLFVKAITSFVLDDDGSTGEIDAEEEKYLLDQIQGDGQIDNVEKALLVNLKNTLGESMPQALNNLLN</sequence>
<gene>
    <name evidence="1" type="ORF">FHK87_22210</name>
</gene>
<protein>
    <submittedName>
        <fullName evidence="1">TerB family tellurite resistance protein</fullName>
    </submittedName>
</protein>
<dbReference type="RefSeq" id="WP_140596917.1">
    <property type="nucleotide sequence ID" value="NZ_VFWZ01000009.1"/>
</dbReference>
<dbReference type="EMBL" id="VFWZ01000009">
    <property type="protein sequence ID" value="TPN82142.1"/>
    <property type="molecule type" value="Genomic_DNA"/>
</dbReference>
<dbReference type="AlphaFoldDB" id="A0A504J125"/>
<organism evidence="1 2">
    <name type="scientific">Aquimarina algicola</name>
    <dbReference type="NCBI Taxonomy" id="2589995"/>
    <lineage>
        <taxon>Bacteria</taxon>
        <taxon>Pseudomonadati</taxon>
        <taxon>Bacteroidota</taxon>
        <taxon>Flavobacteriia</taxon>
        <taxon>Flavobacteriales</taxon>
        <taxon>Flavobacteriaceae</taxon>
        <taxon>Aquimarina</taxon>
    </lineage>
</organism>
<name>A0A504J125_9FLAO</name>
<dbReference type="Proteomes" id="UP000315540">
    <property type="component" value="Unassembled WGS sequence"/>
</dbReference>
<accession>A0A504J125</accession>
<reference evidence="1 2" key="1">
    <citation type="submission" date="2019-06" db="EMBL/GenBank/DDBJ databases">
        <authorList>
            <person name="Meng X."/>
        </authorList>
    </citation>
    <scope>NUCLEOTIDE SEQUENCE [LARGE SCALE GENOMIC DNA]</scope>
    <source>
        <strain evidence="1 2">M625</strain>
    </source>
</reference>
<comment type="caution">
    <text evidence="1">The sequence shown here is derived from an EMBL/GenBank/DDBJ whole genome shotgun (WGS) entry which is preliminary data.</text>
</comment>
<evidence type="ECO:0000313" key="2">
    <source>
        <dbReference type="Proteomes" id="UP000315540"/>
    </source>
</evidence>
<dbReference type="OrthoDB" id="7628592at2"/>
<proteinExistence type="predicted"/>